<dbReference type="EMBL" id="FOKW01000008">
    <property type="protein sequence ID" value="SFC41812.1"/>
    <property type="molecule type" value="Genomic_DNA"/>
</dbReference>
<comment type="similarity">
    <text evidence="1">Belongs to the HAD-like hydrolase superfamily.</text>
</comment>
<name>A0A1I1J1C9_NATHA</name>
<dbReference type="NCBIfam" id="TIGR01549">
    <property type="entry name" value="HAD-SF-IA-v1"/>
    <property type="match status" value="1"/>
</dbReference>
<accession>A0A1I1J1C9</accession>
<sequence length="219" mass="24509">MATEYDAVLFDNDGVLTTPTDCDVLVEAIRDAFATCGVTDPPRDHVETLLGPTVDAVHRVAEEHGLEPGDLWTAREEAAIAVQLEEMRAGRKRPYDDIDALRRLEAPTAIVSNNQHRTIENVLEHCELTEYGFETWYGREPTIRGVERKKPTPYYLESAIDDLAASNPLYVGDSRVDVLAAEAAGIDAAFLRRDHRRGYELPTDPDYEIESLTALERIL</sequence>
<gene>
    <name evidence="2" type="ORF">SAMN05444422_10862</name>
</gene>
<evidence type="ECO:0000313" key="2">
    <source>
        <dbReference type="EMBL" id="SFC41812.1"/>
    </source>
</evidence>
<organism evidence="2 3">
    <name type="scientific">Natronobacterium haloterrestre</name>
    <name type="common">Halobiforma haloterrestris</name>
    <dbReference type="NCBI Taxonomy" id="148448"/>
    <lineage>
        <taxon>Archaea</taxon>
        <taxon>Methanobacteriati</taxon>
        <taxon>Methanobacteriota</taxon>
        <taxon>Stenosarchaea group</taxon>
        <taxon>Halobacteria</taxon>
        <taxon>Halobacteriales</taxon>
        <taxon>Natrialbaceae</taxon>
        <taxon>Natronobacterium</taxon>
    </lineage>
</organism>
<proteinExistence type="inferred from homology"/>
<dbReference type="Pfam" id="PF00702">
    <property type="entry name" value="Hydrolase"/>
    <property type="match status" value="1"/>
</dbReference>
<evidence type="ECO:0000256" key="1">
    <source>
        <dbReference type="ARBA" id="ARBA00007958"/>
    </source>
</evidence>
<dbReference type="GO" id="GO:0008967">
    <property type="term" value="F:phosphoglycolate phosphatase activity"/>
    <property type="evidence" value="ECO:0007669"/>
    <property type="project" value="TreeGrafter"/>
</dbReference>
<dbReference type="InterPro" id="IPR050155">
    <property type="entry name" value="HAD-like_hydrolase_sf"/>
</dbReference>
<dbReference type="OrthoDB" id="115864at2157"/>
<dbReference type="InterPro" id="IPR036412">
    <property type="entry name" value="HAD-like_sf"/>
</dbReference>
<dbReference type="GO" id="GO:0006281">
    <property type="term" value="P:DNA repair"/>
    <property type="evidence" value="ECO:0007669"/>
    <property type="project" value="TreeGrafter"/>
</dbReference>
<dbReference type="PANTHER" id="PTHR43434:SF1">
    <property type="entry name" value="PHOSPHOGLYCOLATE PHOSPHATASE"/>
    <property type="match status" value="1"/>
</dbReference>
<dbReference type="Gene3D" id="1.10.150.240">
    <property type="entry name" value="Putative phosphatase, domain 2"/>
    <property type="match status" value="1"/>
</dbReference>
<keyword evidence="3" id="KW-1185">Reference proteome</keyword>
<dbReference type="SUPFAM" id="SSF56784">
    <property type="entry name" value="HAD-like"/>
    <property type="match status" value="1"/>
</dbReference>
<dbReference type="AlphaFoldDB" id="A0A1I1J1C9"/>
<evidence type="ECO:0000313" key="3">
    <source>
        <dbReference type="Proteomes" id="UP000199161"/>
    </source>
</evidence>
<dbReference type="SFLD" id="SFLDS00003">
    <property type="entry name" value="Haloacid_Dehalogenase"/>
    <property type="match status" value="1"/>
</dbReference>
<dbReference type="Gene3D" id="3.40.50.1000">
    <property type="entry name" value="HAD superfamily/HAD-like"/>
    <property type="match status" value="1"/>
</dbReference>
<dbReference type="Proteomes" id="UP000199161">
    <property type="component" value="Unassembled WGS sequence"/>
</dbReference>
<reference evidence="3" key="1">
    <citation type="submission" date="2016-10" db="EMBL/GenBank/DDBJ databases">
        <authorList>
            <person name="Varghese N."/>
            <person name="Submissions S."/>
        </authorList>
    </citation>
    <scope>NUCLEOTIDE SEQUENCE [LARGE SCALE GENOMIC DNA]</scope>
    <source>
        <strain evidence="3">DSM 13078</strain>
    </source>
</reference>
<dbReference type="InterPro" id="IPR023214">
    <property type="entry name" value="HAD_sf"/>
</dbReference>
<dbReference type="PANTHER" id="PTHR43434">
    <property type="entry name" value="PHOSPHOGLYCOLATE PHOSPHATASE"/>
    <property type="match status" value="1"/>
</dbReference>
<dbReference type="SFLD" id="SFLDG01129">
    <property type="entry name" value="C1.5:_HAD__Beta-PGM__Phosphata"/>
    <property type="match status" value="1"/>
</dbReference>
<protein>
    <submittedName>
        <fullName evidence="2">Haloacid dehalogenase superfamily, subfamily IA, variant 1 with third motif having Dx(3-4)D or Dx(3-4)E</fullName>
    </submittedName>
</protein>
<dbReference type="RefSeq" id="WP_089789076.1">
    <property type="nucleotide sequence ID" value="NZ_FOKW01000008.1"/>
</dbReference>
<dbReference type="InterPro" id="IPR023198">
    <property type="entry name" value="PGP-like_dom2"/>
</dbReference>
<dbReference type="InterPro" id="IPR006439">
    <property type="entry name" value="HAD-SF_hydro_IA"/>
</dbReference>